<dbReference type="PRINTS" id="PR00032">
    <property type="entry name" value="HTHARAC"/>
</dbReference>
<keyword evidence="6" id="KW-1185">Reference proteome</keyword>
<dbReference type="RefSeq" id="WP_380016530.1">
    <property type="nucleotide sequence ID" value="NZ_JBHLYR010000076.1"/>
</dbReference>
<dbReference type="PROSITE" id="PS00041">
    <property type="entry name" value="HTH_ARAC_FAMILY_1"/>
    <property type="match status" value="1"/>
</dbReference>
<dbReference type="InterPro" id="IPR009057">
    <property type="entry name" value="Homeodomain-like_sf"/>
</dbReference>
<keyword evidence="2" id="KW-0238">DNA-binding</keyword>
<comment type="caution">
    <text evidence="5">The sequence shown here is derived from an EMBL/GenBank/DDBJ whole genome shotgun (WGS) entry which is preliminary data.</text>
</comment>
<dbReference type="PANTHER" id="PTHR43280:SF10">
    <property type="entry name" value="REGULATORY PROTEIN POCR"/>
    <property type="match status" value="1"/>
</dbReference>
<dbReference type="InterPro" id="IPR020449">
    <property type="entry name" value="Tscrpt_reg_AraC-type_HTH"/>
</dbReference>
<dbReference type="PROSITE" id="PS01124">
    <property type="entry name" value="HTH_ARAC_FAMILY_2"/>
    <property type="match status" value="1"/>
</dbReference>
<dbReference type="Proteomes" id="UP001589733">
    <property type="component" value="Unassembled WGS sequence"/>
</dbReference>
<dbReference type="InterPro" id="IPR018060">
    <property type="entry name" value="HTH_AraC"/>
</dbReference>
<evidence type="ECO:0000256" key="2">
    <source>
        <dbReference type="ARBA" id="ARBA00023125"/>
    </source>
</evidence>
<evidence type="ECO:0000256" key="1">
    <source>
        <dbReference type="ARBA" id="ARBA00023015"/>
    </source>
</evidence>
<dbReference type="SUPFAM" id="SSF46689">
    <property type="entry name" value="Homeodomain-like"/>
    <property type="match status" value="1"/>
</dbReference>
<sequence length="178" mass="20199">MDDARSRFNVRQHAVVARPDHLTLLFRRLLDDQETLGVQPLSASLTVLLMLHEVARSPQGPPNTTAGAALLAGRAYARARFHQPLSASGLATELNCHPDYVGRVFRQTYHCTLTEAIHRRRLQQARLLLLESSAAVDEIARRCGFEDVGYFRRLFKRHEGMSPRTFRQLYARLHVNTG</sequence>
<protein>
    <submittedName>
        <fullName evidence="5">Helix-turn-helix transcriptional regulator</fullName>
    </submittedName>
</protein>
<keyword evidence="3" id="KW-0804">Transcription</keyword>
<feature type="domain" description="HTH araC/xylS-type" evidence="4">
    <location>
        <begin position="71"/>
        <end position="169"/>
    </location>
</feature>
<dbReference type="Gene3D" id="1.10.10.60">
    <property type="entry name" value="Homeodomain-like"/>
    <property type="match status" value="1"/>
</dbReference>
<dbReference type="InterPro" id="IPR018062">
    <property type="entry name" value="HTH_AraC-typ_CS"/>
</dbReference>
<organism evidence="5 6">
    <name type="scientific">Deinococcus oregonensis</name>
    <dbReference type="NCBI Taxonomy" id="1805970"/>
    <lineage>
        <taxon>Bacteria</taxon>
        <taxon>Thermotogati</taxon>
        <taxon>Deinococcota</taxon>
        <taxon>Deinococci</taxon>
        <taxon>Deinococcales</taxon>
        <taxon>Deinococcaceae</taxon>
        <taxon>Deinococcus</taxon>
    </lineage>
</organism>
<reference evidence="5 6" key="1">
    <citation type="submission" date="2024-09" db="EMBL/GenBank/DDBJ databases">
        <authorList>
            <person name="Sun Q."/>
            <person name="Mori K."/>
        </authorList>
    </citation>
    <scope>NUCLEOTIDE SEQUENCE [LARGE SCALE GENOMIC DNA]</scope>
    <source>
        <strain evidence="5 6">JCM 13503</strain>
    </source>
</reference>
<dbReference type="Pfam" id="PF12833">
    <property type="entry name" value="HTH_18"/>
    <property type="match status" value="1"/>
</dbReference>
<dbReference type="PANTHER" id="PTHR43280">
    <property type="entry name" value="ARAC-FAMILY TRANSCRIPTIONAL REGULATOR"/>
    <property type="match status" value="1"/>
</dbReference>
<gene>
    <name evidence="5" type="ORF">ACFFLM_23985</name>
</gene>
<evidence type="ECO:0000313" key="6">
    <source>
        <dbReference type="Proteomes" id="UP001589733"/>
    </source>
</evidence>
<name>A0ABV6B5H2_9DEIO</name>
<proteinExistence type="predicted"/>
<evidence type="ECO:0000259" key="4">
    <source>
        <dbReference type="PROSITE" id="PS01124"/>
    </source>
</evidence>
<dbReference type="SMART" id="SM00342">
    <property type="entry name" value="HTH_ARAC"/>
    <property type="match status" value="1"/>
</dbReference>
<evidence type="ECO:0000313" key="5">
    <source>
        <dbReference type="EMBL" id="MFB9995013.1"/>
    </source>
</evidence>
<keyword evidence="1" id="KW-0805">Transcription regulation</keyword>
<accession>A0ABV6B5H2</accession>
<evidence type="ECO:0000256" key="3">
    <source>
        <dbReference type="ARBA" id="ARBA00023163"/>
    </source>
</evidence>
<dbReference type="EMBL" id="JBHLYR010000076">
    <property type="protein sequence ID" value="MFB9995013.1"/>
    <property type="molecule type" value="Genomic_DNA"/>
</dbReference>